<evidence type="ECO:0000256" key="4">
    <source>
        <dbReference type="PROSITE-ProRule" id="PRU00042"/>
    </source>
</evidence>
<dbReference type="CDD" id="cd00086">
    <property type="entry name" value="homeodomain"/>
    <property type="match status" value="1"/>
</dbReference>
<dbReference type="GO" id="GO:0005634">
    <property type="term" value="C:nucleus"/>
    <property type="evidence" value="ECO:0007669"/>
    <property type="project" value="UniProtKB-SubCell"/>
</dbReference>
<feature type="region of interest" description="Disordered" evidence="6">
    <location>
        <begin position="189"/>
        <end position="233"/>
    </location>
</feature>
<feature type="region of interest" description="Disordered" evidence="6">
    <location>
        <begin position="109"/>
        <end position="128"/>
    </location>
</feature>
<keyword evidence="10" id="KW-1185">Reference proteome</keyword>
<evidence type="ECO:0000256" key="6">
    <source>
        <dbReference type="SAM" id="MobiDB-lite"/>
    </source>
</evidence>
<accession>A0A9P9HXS9</accession>
<keyword evidence="4" id="KW-0862">Zinc</keyword>
<feature type="region of interest" description="Disordered" evidence="6">
    <location>
        <begin position="134"/>
        <end position="158"/>
    </location>
</feature>
<evidence type="ECO:0000256" key="5">
    <source>
        <dbReference type="PROSITE-ProRule" id="PRU00108"/>
    </source>
</evidence>
<feature type="region of interest" description="Disordered" evidence="6">
    <location>
        <begin position="1"/>
        <end position="50"/>
    </location>
</feature>
<dbReference type="InterPro" id="IPR001356">
    <property type="entry name" value="HD"/>
</dbReference>
<gene>
    <name evidence="9" type="ORF">B0J15DRAFT_421583</name>
</gene>
<evidence type="ECO:0000313" key="10">
    <source>
        <dbReference type="Proteomes" id="UP000736672"/>
    </source>
</evidence>
<dbReference type="PROSITE" id="PS50157">
    <property type="entry name" value="ZINC_FINGER_C2H2_2"/>
    <property type="match status" value="1"/>
</dbReference>
<dbReference type="InterPro" id="IPR008422">
    <property type="entry name" value="KN_HD"/>
</dbReference>
<dbReference type="Proteomes" id="UP000736672">
    <property type="component" value="Unassembled WGS sequence"/>
</dbReference>
<protein>
    <recommendedName>
        <fullName evidence="11">Monocarboxylate transporter 4</fullName>
    </recommendedName>
</protein>
<reference evidence="9" key="1">
    <citation type="journal article" date="2021" name="Nat. Commun.">
        <title>Genetic determinants of endophytism in the Arabidopsis root mycobiome.</title>
        <authorList>
            <person name="Mesny F."/>
            <person name="Miyauchi S."/>
            <person name="Thiergart T."/>
            <person name="Pickel B."/>
            <person name="Atanasova L."/>
            <person name="Karlsson M."/>
            <person name="Huettel B."/>
            <person name="Barry K.W."/>
            <person name="Haridas S."/>
            <person name="Chen C."/>
            <person name="Bauer D."/>
            <person name="Andreopoulos W."/>
            <person name="Pangilinan J."/>
            <person name="LaButti K."/>
            <person name="Riley R."/>
            <person name="Lipzen A."/>
            <person name="Clum A."/>
            <person name="Drula E."/>
            <person name="Henrissat B."/>
            <person name="Kohler A."/>
            <person name="Grigoriev I.V."/>
            <person name="Martin F.M."/>
            <person name="Hacquard S."/>
        </authorList>
    </citation>
    <scope>NUCLEOTIDE SEQUENCE</scope>
    <source>
        <strain evidence="9">FSSC 5 MPI-SDFR-AT-0091</strain>
    </source>
</reference>
<organism evidence="9 10">
    <name type="scientific">Fusarium solani</name>
    <name type="common">Filamentous fungus</name>
    <dbReference type="NCBI Taxonomy" id="169388"/>
    <lineage>
        <taxon>Eukaryota</taxon>
        <taxon>Fungi</taxon>
        <taxon>Dikarya</taxon>
        <taxon>Ascomycota</taxon>
        <taxon>Pezizomycotina</taxon>
        <taxon>Sordariomycetes</taxon>
        <taxon>Hypocreomycetidae</taxon>
        <taxon>Hypocreales</taxon>
        <taxon>Nectriaceae</taxon>
        <taxon>Fusarium</taxon>
        <taxon>Fusarium solani species complex</taxon>
    </lineage>
</organism>
<evidence type="ECO:0000259" key="8">
    <source>
        <dbReference type="PROSITE" id="PS50157"/>
    </source>
</evidence>
<comment type="subcellular location">
    <subcellularLocation>
        <location evidence="5">Nucleus</location>
    </subcellularLocation>
</comment>
<dbReference type="InterPro" id="IPR050224">
    <property type="entry name" value="TALE_homeobox"/>
</dbReference>
<evidence type="ECO:0000256" key="2">
    <source>
        <dbReference type="ARBA" id="ARBA00023155"/>
    </source>
</evidence>
<proteinExistence type="predicted"/>
<evidence type="ECO:0000256" key="3">
    <source>
        <dbReference type="ARBA" id="ARBA00023242"/>
    </source>
</evidence>
<evidence type="ECO:0008006" key="11">
    <source>
        <dbReference type="Google" id="ProtNLM"/>
    </source>
</evidence>
<dbReference type="PROSITE" id="PS00028">
    <property type="entry name" value="ZINC_FINGER_C2H2_1"/>
    <property type="match status" value="1"/>
</dbReference>
<evidence type="ECO:0000259" key="7">
    <source>
        <dbReference type="PROSITE" id="PS50071"/>
    </source>
</evidence>
<dbReference type="AlphaFoldDB" id="A0A9P9HXS9"/>
<dbReference type="InterPro" id="IPR013087">
    <property type="entry name" value="Znf_C2H2_type"/>
</dbReference>
<feature type="compositionally biased region" description="Polar residues" evidence="6">
    <location>
        <begin position="134"/>
        <end position="146"/>
    </location>
</feature>
<keyword evidence="1 5" id="KW-0238">DNA-binding</keyword>
<feature type="DNA-binding region" description="Homeobox" evidence="5">
    <location>
        <begin position="48"/>
        <end position="110"/>
    </location>
</feature>
<dbReference type="PROSITE" id="PS50071">
    <property type="entry name" value="HOMEOBOX_2"/>
    <property type="match status" value="1"/>
</dbReference>
<dbReference type="InterPro" id="IPR009057">
    <property type="entry name" value="Homeodomain-like_sf"/>
</dbReference>
<dbReference type="SMART" id="SM00355">
    <property type="entry name" value="ZnF_C2H2"/>
    <property type="match status" value="3"/>
</dbReference>
<dbReference type="Pfam" id="PF05920">
    <property type="entry name" value="Homeobox_KN"/>
    <property type="match status" value="1"/>
</dbReference>
<dbReference type="SMART" id="SM00389">
    <property type="entry name" value="HOX"/>
    <property type="match status" value="1"/>
</dbReference>
<evidence type="ECO:0000256" key="1">
    <source>
        <dbReference type="ARBA" id="ARBA00023125"/>
    </source>
</evidence>
<feature type="compositionally biased region" description="Low complexity" evidence="6">
    <location>
        <begin position="190"/>
        <end position="221"/>
    </location>
</feature>
<name>A0A9P9HXS9_FUSSL</name>
<evidence type="ECO:0000313" key="9">
    <source>
        <dbReference type="EMBL" id="KAH7264624.1"/>
    </source>
</evidence>
<dbReference type="OrthoDB" id="10056939at2759"/>
<dbReference type="Gene3D" id="1.10.10.60">
    <property type="entry name" value="Homeodomain-like"/>
    <property type="match status" value="1"/>
</dbReference>
<keyword evidence="4" id="KW-0479">Metal-binding</keyword>
<keyword evidence="3 5" id="KW-0539">Nucleus</keyword>
<sequence>MEETNESQHGTGDEHAAPSQSSWTTLWPDPAGSPGPSPPLDPNDRSLPPKIGARFTLQTVKILRDWFGSHIQAPYPSEEEKMQLQQRTGLNQTQIENWLANARRRHKIQAAKSARPQSSGPRSVPIDIPRASTPCVSDGSSAQMNPMQRWVDSPPEDEAASLTAIARALSLESRPGQHDVLYLNKIPGQSSASSAGASTNDSSTSASSHISGSSGSSLRVTSRGRRRRKKGYLGRNRLPAPLKTFQCTFCTETFARRYDWQRHEKTYHLSLERWVCTPDGCRVLEPESNQICCVFCGETDPDDDHIRHHNYSICEAKTLGERTFYRKDHLVQHLRLVHDAEYLGWCMSHWKSECSSIKSRCGLCGMVMDSWHTRQDHLAEHFRMGETMAGWKGDWGLEDAVLRLVQNSMPPYLISEERNSPFPFSATAPPIESPPSAYELIKLEVSYFIINYQDKNGCQPTDVQSQLEACRVIFASEVSSDEGATPPQSWLRDLIMSSETIAQQARYGPLRSPSENRLATLKINGKDHLFQHCPMEQLLQGYISTTGLDATDEDLQSEACRIILDAERASTTPCNVFANWLLRQARSSTDWLCSFRQRTFSTRDRYTTNIATGEHLIDELKMDPNAIEGDSGTVGGNSGAAHMQDLHEDGIGGSRPAHAQGDLVEQIEMSLPWSPNLSCRQQTHPAELWLPSDVTGSNVSRDLLDQPTYPNGQSPKFSFAPQAPAMQSDERNHPALFLSNDTNSYNRLARELGRFVKSTTSPNNPFQHVPTDEELQHQARCILYDDDDPWNQTAADNPEWLLRFKLDVGLI</sequence>
<dbReference type="SUPFAM" id="SSF46689">
    <property type="entry name" value="Homeodomain-like"/>
    <property type="match status" value="1"/>
</dbReference>
<keyword evidence="2 5" id="KW-0371">Homeobox</keyword>
<dbReference type="PANTHER" id="PTHR11850">
    <property type="entry name" value="HOMEOBOX PROTEIN TRANSCRIPTION FACTORS"/>
    <property type="match status" value="1"/>
</dbReference>
<dbReference type="EMBL" id="JAGTJS010000007">
    <property type="protein sequence ID" value="KAH7264624.1"/>
    <property type="molecule type" value="Genomic_DNA"/>
</dbReference>
<feature type="compositionally biased region" description="Pro residues" evidence="6">
    <location>
        <begin position="31"/>
        <end position="41"/>
    </location>
</feature>
<dbReference type="GO" id="GO:0008270">
    <property type="term" value="F:zinc ion binding"/>
    <property type="evidence" value="ECO:0007669"/>
    <property type="project" value="UniProtKB-KW"/>
</dbReference>
<keyword evidence="4" id="KW-0863">Zinc-finger</keyword>
<feature type="compositionally biased region" description="Basic residues" evidence="6">
    <location>
        <begin position="222"/>
        <end position="232"/>
    </location>
</feature>
<feature type="domain" description="C2H2-type" evidence="8">
    <location>
        <begin position="245"/>
        <end position="273"/>
    </location>
</feature>
<feature type="domain" description="Homeobox" evidence="7">
    <location>
        <begin position="46"/>
        <end position="109"/>
    </location>
</feature>
<comment type="caution">
    <text evidence="9">The sequence shown here is derived from an EMBL/GenBank/DDBJ whole genome shotgun (WGS) entry which is preliminary data.</text>
</comment>
<dbReference type="GO" id="GO:0006355">
    <property type="term" value="P:regulation of DNA-templated transcription"/>
    <property type="evidence" value="ECO:0007669"/>
    <property type="project" value="InterPro"/>
</dbReference>
<dbReference type="GO" id="GO:0003677">
    <property type="term" value="F:DNA binding"/>
    <property type="evidence" value="ECO:0007669"/>
    <property type="project" value="UniProtKB-UniRule"/>
</dbReference>